<accession>Q2JIZ5</accession>
<evidence type="ECO:0000313" key="1">
    <source>
        <dbReference type="EMBL" id="ABD03399.1"/>
    </source>
</evidence>
<dbReference type="PDB" id="8W26">
    <property type="method" value="X-ray"/>
    <property type="resolution" value="2.60 A"/>
    <property type="chains" value="A=1-421"/>
</dbReference>
<protein>
    <submittedName>
        <fullName evidence="1">Sensor histidine kinase</fullName>
    </submittedName>
</protein>
<keyword evidence="1" id="KW-0808">Transferase</keyword>
<reference evidence="6" key="6">
    <citation type="journal article" date="2024" name="J. Biol. Chem.">
        <title>Crystal structure of the photosensory module from a PAS-less cyanobacterial phytochrome as Pr shows a mix of dark-adapted and photoactivated features.</title>
        <authorList>
            <person name="Burgie E.S."/>
            <person name="Mickles A.J."/>
            <person name="Luo F."/>
            <person name="Miller M.D."/>
            <person name="Vierstra R.D."/>
        </authorList>
    </citation>
    <scope>X-RAY CRYSTALLOGRAPHY (2.60 ANGSTROMS) OF 1-421 IN COMPLEX WITH (2R,3E)-PHYCOCYANOBILIN</scope>
</reference>
<feature type="binding site" evidence="6">
    <location>
        <position position="86"/>
    </location>
    <ligand>
        <name>(2R,3E)-phycocyanobilin</name>
        <dbReference type="ChEBI" id="CHEBI:85275"/>
    </ligand>
</feature>
<feature type="binding site" evidence="6">
    <location>
        <position position="136"/>
    </location>
    <ligand>
        <name>(2R,3E)-phycocyanobilin</name>
        <dbReference type="ChEBI" id="CHEBI:85275"/>
    </ligand>
</feature>
<feature type="binding site" evidence="6">
    <location>
        <position position="139"/>
    </location>
    <ligand>
        <name>(2R,3E)-phycocyanobilin</name>
        <dbReference type="ChEBI" id="CHEBI:85275"/>
    </ligand>
</feature>
<dbReference type="PDB" id="2KLI">
    <property type="method" value="NMR"/>
    <property type="chains" value="A=31-200"/>
</dbReference>
<evidence type="ECO:0007829" key="5">
    <source>
        <dbReference type="PDB" id="2LB9"/>
    </source>
</evidence>
<reference evidence="1" key="3">
    <citation type="journal article" date="2007" name="ISME J.">
        <title>Population level functional diversity in a microbial community revealed by comparative genomic and metagenomic analyses.</title>
        <authorList>
            <person name="Bhaya D."/>
            <person name="Grossman A.R."/>
            <person name="Steunou A.S."/>
            <person name="Khuri N."/>
            <person name="Cohan F.M."/>
            <person name="Hamamura N."/>
            <person name="Melendrez M.C."/>
            <person name="Bateson M.M."/>
            <person name="Ward D.M."/>
            <person name="Heidelberg J.F."/>
        </authorList>
    </citation>
    <scope>NUCLEOTIDE SEQUENCE</scope>
    <source>
        <strain evidence="1">JA-2-3B'a</strain>
    </source>
</reference>
<reference evidence="1" key="2">
    <citation type="journal article" date="2006" name="Appl. Environ. Microbiol.">
        <title>Effect of temperature and light on growth of and photosynthesis by Synechococcus isolates typical of those predominating in the octopus spring microbial mat community of Yellowstone National Park.</title>
        <authorList>
            <person name="Allewalt J.P."/>
            <person name="Bateson M.M."/>
            <person name="Revsbech N.P."/>
            <person name="Slack K."/>
            <person name="Ward D.M."/>
        </authorList>
    </citation>
    <scope>NUCLEOTIDE SEQUENCE</scope>
    <source>
        <strain evidence="1">JA-2-3B'a</strain>
    </source>
</reference>
<dbReference type="PDB" id="2K2N">
    <property type="method" value="NMR"/>
    <property type="chains" value="A=31-200"/>
</dbReference>
<gene>
    <name evidence="1" type="ordered locus">CYB_2465</name>
</gene>
<dbReference type="EMBL" id="CP000240">
    <property type="protein sequence ID" value="ABD03399.1"/>
    <property type="molecule type" value="Genomic_DNA"/>
</dbReference>
<reference evidence="3 4" key="5">
    <citation type="journal article" date="2010" name="Nature">
        <title>Structural basis for the photoconversion of a phytochrome to the activated Pfr form.</title>
        <authorList>
            <person name="Ulijasz A.T."/>
            <person name="Cornilescu G."/>
            <person name="Cornilescu C.C."/>
            <person name="Zhang J."/>
            <person name="Rivera M."/>
            <person name="Markley J.L."/>
            <person name="Vierstra R.D."/>
        </authorList>
    </citation>
    <scope>STRUCTURE BY NMR OF 1-200</scope>
</reference>
<evidence type="ECO:0007829" key="6">
    <source>
        <dbReference type="PDB" id="8W26"/>
    </source>
</evidence>
<feature type="binding site" evidence="6">
    <location>
        <position position="138"/>
    </location>
    <ligand>
        <name>(2R,3E)-phycocyanobilin</name>
        <dbReference type="ChEBI" id="CHEBI:85275"/>
        <note>covalent</note>
    </ligand>
</feature>
<reference evidence="1" key="1">
    <citation type="submission" date="2005-12" db="EMBL/GenBank/DDBJ databases">
        <authorList>
            <person name="Heidelberg J."/>
        </authorList>
    </citation>
    <scope>NUCLEOTIDE SEQUENCE</scope>
    <source>
        <strain evidence="1">JA-2-3B'a</strain>
    </source>
</reference>
<evidence type="ECO:0007829" key="4">
    <source>
        <dbReference type="PDB" id="2KOI"/>
    </source>
</evidence>
<feature type="binding site" evidence="6">
    <location>
        <position position="111"/>
    </location>
    <ligand>
        <name>(2R,3E)-phycocyanobilin</name>
        <dbReference type="ChEBI" id="CHEBI:85275"/>
    </ligand>
</feature>
<name>A0ACD6B871_SYNJB</name>
<dbReference type="PDB" id="2LB5">
    <property type="method" value="NMR"/>
    <property type="chains" value="A=1-200"/>
</dbReference>
<evidence type="ECO:0007829" key="3">
    <source>
        <dbReference type="PDB" id="2KLI"/>
    </source>
</evidence>
<evidence type="ECO:0007829" key="2">
    <source>
        <dbReference type="PDB" id="2K2N"/>
    </source>
</evidence>
<reference evidence="2 5" key="4">
    <citation type="journal article" date="2008" name="J. Mol. Biol.">
        <title>Solution structure of a cyanobacterial phytochrome GAF domain in the red-light-absorbing ground state.</title>
        <authorList>
            <person name="Cornilescu G."/>
            <person name="Ulijasz A.T."/>
            <person name="Cornilescu C.C."/>
            <person name="Markley J.L."/>
            <person name="Vierstra R.D."/>
        </authorList>
    </citation>
    <scope>STRUCTURE BY NMR OF 1-200</scope>
</reference>
<sequence length="834" mass="93467">MDTETWAAAARPSRDALINRITHQIRQSLELDQILRATVEEVRAFLGTDRVKVYRFDPEGHGTVVAEARGGERLPSLLGLTFPAGDIPEEARRLFRLAQVRVIVDVEAQSRSISQPESWGLSARVPLGEPLQRPVDPCHVHYLKSMGVASSLVVPLMHHQELWGLLVSHHAEPRPYSQEELQVVQLLADQVSIAIAQAELLEQARQKAQQERLINQIAALVYSPLHPETTLTTVLEQLAAGLQGIGARLRIHFMGADTLCCHGVQPPASYDTWLQEQLGRAGGAGGWVKMWSLSHLEKWPELQEQMKQTPIRGLLVAQLAWNDQPVGWLSVFRGAVYQETHWAGYRWFTQGDPRQELPLISFAAWRELKIDEPKAWSAAEQELMSRVGVHLALSITQNQLYRQLQTLNARLEQEVQERTAALQRSLAMDALLQRVTDQVRSSLEEAQILRAVVQELALGLPIQGCDLCLYDWASGQATVRYEYTSALPPAGGITLTLADYPDLYRHLQGGQAVQFCHLPGQGWIPRREGLTLLVCPLRDDQGVLGDLWLAKPAAKCFDELEVQVVQQVADHCAIAIRQARLYQASVQQIGELERLNRLKDDFLSTVSHELRTPITNMRMAIQLLKTARAPQKREQYLKILEQECEREAELVNDLLDLQRLEQGSKTLHLEEVPLATWLPSVLEPFLQRAQVNQQRLQWQIAPNVGKVLTDQGGLERVVQELVNNACKYTPPGCSIWVTAQRPGPQQVEIRVINEGVEISPAEQERIFEKFYRIPSGDPWKRGGTGLGLALVKQWMQRLGGSVSVESSQGKTCFTLVLPQGSLPVQTSPLAHNCA</sequence>
<organism evidence="1">
    <name type="scientific">Synechococcus sp. (strain JA-2-3B'a(2-13))</name>
    <name type="common">Cyanobacteria bacterium Yellowstone B-Prime</name>
    <dbReference type="NCBI Taxonomy" id="321332"/>
    <lineage>
        <taxon>Bacteria</taxon>
        <taxon>Bacillati</taxon>
        <taxon>Cyanobacteriota</taxon>
        <taxon>Cyanophyceae</taxon>
        <taxon>Synechococcales</taxon>
        <taxon>Synechococcaceae</taxon>
        <taxon>Synechococcus</taxon>
    </lineage>
</organism>
<accession>A0ACD6B871</accession>
<proteinExistence type="evidence at protein level"/>
<feature type="binding site" evidence="6">
    <location>
        <position position="54"/>
    </location>
    <ligand>
        <name>(2R,3E)-phycocyanobilin</name>
        <dbReference type="ChEBI" id="CHEBI:85275"/>
    </ligand>
</feature>
<feature type="binding site" evidence="6">
    <location>
        <position position="101"/>
    </location>
    <ligand>
        <name>(2R,3E)-phycocyanobilin</name>
        <dbReference type="ChEBI" id="CHEBI:85275"/>
    </ligand>
</feature>
<dbReference type="PDB" id="2KOI">
    <property type="method" value="NMR"/>
    <property type="chains" value="A=31-200"/>
</dbReference>
<dbReference type="PDB" id="2LB9">
    <property type="method" value="NMR"/>
    <property type="chains" value="A=1-200"/>
</dbReference>
<keyword evidence="2 3" id="KW-0002">3D-structure</keyword>
<keyword evidence="1" id="KW-0418">Kinase</keyword>